<dbReference type="EMBL" id="CM009749">
    <property type="protein sequence ID" value="PUZ78201.1"/>
    <property type="molecule type" value="Genomic_DNA"/>
</dbReference>
<proteinExistence type="predicted"/>
<dbReference type="Gramene" id="PUZ78201">
    <property type="protein sequence ID" value="PUZ78201"/>
    <property type="gene ID" value="GQ55_1G434200"/>
</dbReference>
<gene>
    <name evidence="1" type="ORF">GQ55_1G434200</name>
</gene>
<evidence type="ECO:0000313" key="2">
    <source>
        <dbReference type="Proteomes" id="UP000244336"/>
    </source>
</evidence>
<sequence length="97" mass="11233">MGDLSRPKDFGGLCFMVVRAMNVCLVAKWIDGLERGDNSICCELLRRKYLGQKSIFQIKRINGSQFWRGILEVRQWYESYESQYWSANQILGGYLAG</sequence>
<evidence type="ECO:0000313" key="1">
    <source>
        <dbReference type="EMBL" id="PUZ78201.1"/>
    </source>
</evidence>
<accession>A0A2T7FDQ8</accession>
<keyword evidence="2" id="KW-1185">Reference proteome</keyword>
<name>A0A2T7FDQ8_9POAL</name>
<reference evidence="1 2" key="1">
    <citation type="submission" date="2018-04" db="EMBL/GenBank/DDBJ databases">
        <title>WGS assembly of Panicum hallii var. hallii HAL2.</title>
        <authorList>
            <person name="Lovell J."/>
            <person name="Jenkins J."/>
            <person name="Lowry D."/>
            <person name="Mamidi S."/>
            <person name="Sreedasyam A."/>
            <person name="Weng X."/>
            <person name="Barry K."/>
            <person name="Bonette J."/>
            <person name="Campitelli B."/>
            <person name="Daum C."/>
            <person name="Gordon S."/>
            <person name="Gould B."/>
            <person name="Lipzen A."/>
            <person name="MacQueen A."/>
            <person name="Palacio-Mejia J."/>
            <person name="Plott C."/>
            <person name="Shakirov E."/>
            <person name="Shu S."/>
            <person name="Yoshinaga Y."/>
            <person name="Zane M."/>
            <person name="Rokhsar D."/>
            <person name="Grimwood J."/>
            <person name="Schmutz J."/>
            <person name="Juenger T."/>
        </authorList>
    </citation>
    <scope>NUCLEOTIDE SEQUENCE [LARGE SCALE GENOMIC DNA]</scope>
    <source>
        <strain evidence="2">cv. HAL2</strain>
    </source>
</reference>
<organism evidence="1 2">
    <name type="scientific">Panicum hallii var. hallii</name>
    <dbReference type="NCBI Taxonomy" id="1504633"/>
    <lineage>
        <taxon>Eukaryota</taxon>
        <taxon>Viridiplantae</taxon>
        <taxon>Streptophyta</taxon>
        <taxon>Embryophyta</taxon>
        <taxon>Tracheophyta</taxon>
        <taxon>Spermatophyta</taxon>
        <taxon>Magnoliopsida</taxon>
        <taxon>Liliopsida</taxon>
        <taxon>Poales</taxon>
        <taxon>Poaceae</taxon>
        <taxon>PACMAD clade</taxon>
        <taxon>Panicoideae</taxon>
        <taxon>Panicodae</taxon>
        <taxon>Paniceae</taxon>
        <taxon>Panicinae</taxon>
        <taxon>Panicum</taxon>
        <taxon>Panicum sect. Panicum</taxon>
    </lineage>
</organism>
<dbReference type="AlphaFoldDB" id="A0A2T7FDQ8"/>
<dbReference type="OrthoDB" id="1938246at2759"/>
<dbReference type="Proteomes" id="UP000244336">
    <property type="component" value="Chromosome 1"/>
</dbReference>
<protein>
    <submittedName>
        <fullName evidence="1">Uncharacterized protein</fullName>
    </submittedName>
</protein>